<comment type="similarity">
    <text evidence="2">Belongs to the SWEET sugar transporter family.</text>
</comment>
<feature type="transmembrane region" description="Helical" evidence="13">
    <location>
        <begin position="132"/>
        <end position="152"/>
    </location>
</feature>
<organism evidence="14 15">
    <name type="scientific">Ananas comosus</name>
    <name type="common">Pineapple</name>
    <name type="synonym">Ananas ananas</name>
    <dbReference type="NCBI Taxonomy" id="4615"/>
    <lineage>
        <taxon>Eukaryota</taxon>
        <taxon>Viridiplantae</taxon>
        <taxon>Streptophyta</taxon>
        <taxon>Embryophyta</taxon>
        <taxon>Tracheophyta</taxon>
        <taxon>Spermatophyta</taxon>
        <taxon>Magnoliopsida</taxon>
        <taxon>Liliopsida</taxon>
        <taxon>Poales</taxon>
        <taxon>Bromeliaceae</taxon>
        <taxon>Bromelioideae</taxon>
        <taxon>Ananas</taxon>
    </lineage>
</organism>
<dbReference type="OrthoDB" id="409725at2759"/>
<feature type="transmembrane region" description="Helical" evidence="13">
    <location>
        <begin position="678"/>
        <end position="703"/>
    </location>
</feature>
<evidence type="ECO:0000256" key="12">
    <source>
        <dbReference type="SAM" id="MobiDB-lite"/>
    </source>
</evidence>
<dbReference type="PANTHER" id="PTHR10791:SF30">
    <property type="entry name" value="SUGAR TRANSPORTER SWEET1"/>
    <property type="match status" value="1"/>
</dbReference>
<feature type="region of interest" description="Disordered" evidence="12">
    <location>
        <begin position="508"/>
        <end position="638"/>
    </location>
</feature>
<dbReference type="RefSeq" id="XP_020105579.1">
    <property type="nucleotide sequence ID" value="XM_020249990.1"/>
</dbReference>
<dbReference type="InterPro" id="IPR004316">
    <property type="entry name" value="SWEET_rpt"/>
</dbReference>
<gene>
    <name evidence="15" type="primary">LOC109722106</name>
</gene>
<feature type="compositionally biased region" description="Polar residues" evidence="12">
    <location>
        <begin position="522"/>
        <end position="539"/>
    </location>
</feature>
<evidence type="ECO:0000256" key="4">
    <source>
        <dbReference type="ARBA" id="ARBA00022475"/>
    </source>
</evidence>
<feature type="transmembrane region" description="Helical" evidence="13">
    <location>
        <begin position="6"/>
        <end position="24"/>
    </location>
</feature>
<comment type="subcellular location">
    <subcellularLocation>
        <location evidence="1">Cell membrane</location>
        <topology evidence="1">Multi-pass membrane protein</topology>
    </subcellularLocation>
</comment>
<feature type="region of interest" description="Disordered" evidence="12">
    <location>
        <begin position="220"/>
        <end position="252"/>
    </location>
</feature>
<evidence type="ECO:0000256" key="5">
    <source>
        <dbReference type="ARBA" id="ARBA00022597"/>
    </source>
</evidence>
<evidence type="ECO:0000256" key="2">
    <source>
        <dbReference type="ARBA" id="ARBA00007809"/>
    </source>
</evidence>
<keyword evidence="8 13" id="KW-1133">Transmembrane helix</keyword>
<dbReference type="Gene3D" id="1.20.1280.290">
    <property type="match status" value="4"/>
</dbReference>
<feature type="transmembrane region" description="Helical" evidence="13">
    <location>
        <begin position="164"/>
        <end position="186"/>
    </location>
</feature>
<evidence type="ECO:0000313" key="15">
    <source>
        <dbReference type="RefSeq" id="XP_020105579.1"/>
    </source>
</evidence>
<comment type="subunit">
    <text evidence="11">Forms homooligomers and/or heterooligomers.</text>
</comment>
<evidence type="ECO:0000256" key="9">
    <source>
        <dbReference type="ARBA" id="ARBA00023136"/>
    </source>
</evidence>
<feature type="transmembrane region" description="Helical" evidence="13">
    <location>
        <begin position="481"/>
        <end position="502"/>
    </location>
</feature>
<comment type="function">
    <text evidence="10">Mediates both low-affinity uptake and efflux of sugar across the plasma membrane.</text>
</comment>
<dbReference type="Pfam" id="PF03083">
    <property type="entry name" value="MtN3_slv"/>
    <property type="match status" value="4"/>
</dbReference>
<keyword evidence="6 13" id="KW-0812">Transmembrane</keyword>
<feature type="compositionally biased region" description="Polar residues" evidence="12">
    <location>
        <begin position="563"/>
        <end position="572"/>
    </location>
</feature>
<sequence>MVSADAVRNVVGIIGNVISFGLFLSPVPTFAKICKRRAVEEFSPIPYLATLLNCMLWVFYGIPVVHPHSILVVTINGVGFVLESFYILIFLAFSPNRLRLKVVGILAAELLFMAGVITGVMVGAQTHEKRSLIVGVLCVIFGTCMYASPLSIMKLVIQTKSVKYMPFFLSLVSFLNGVCWTIYAFIRFDIFVTIPNGLGALLGLAQLILYLCYFRSTPRDENKPDAQPPAVTSAVAPSATREEDDGLRRQRQDGLHRQCRQHHWQLDLRRLVPQPPVSAWPQTPRIERSGRARRIREAIVLIEFDVRVCVAFLCICSPTIAKIRRRRAVEEFSPKPYLVTLFNCMLWMFYSLPPVHPSTLVAVFDGVGVVLELFYICIFIYFADNRMRWMLGGIVAAELSSMAGIAAGVILGVREAETRSFIVGVGCVICGVAMNAAPFSTMKLVIQTRSVEYMPFFVCLAGFLNSVCWTIYGFLTSNIFLIIPNGLGILVGLAQLILYFWYRKSTPRRDNEPSISDPFLPPSQQTDRTSEPAATSTGEPSTSSPLSQPPQQRDRSSEPAATSADQPSTSRPLSPPPQQTDRSSEPAATTADQPSTSSPLSPPSQLIDISSEQAATSADQPSTRNALSTPSQQTDHDISSDRAVMSAIQPSTSIALLPPSPLQIYTHPIAYIQIECSLLFSLLFSLLLSSLLILLLSLTPTWFGLQSPN</sequence>
<feature type="transmembrane region" description="Helical" evidence="13">
    <location>
        <begin position="105"/>
        <end position="126"/>
    </location>
</feature>
<dbReference type="FunFam" id="1.20.1280.290:FF:000002">
    <property type="entry name" value="Bidirectional sugar transporter SWEET"/>
    <property type="match status" value="2"/>
</dbReference>
<feature type="compositionally biased region" description="Low complexity" evidence="12">
    <location>
        <begin position="592"/>
        <end position="611"/>
    </location>
</feature>
<reference evidence="14" key="1">
    <citation type="journal article" date="2015" name="Nat. Genet.">
        <title>The pineapple genome and the evolution of CAM photosynthesis.</title>
        <authorList>
            <person name="Ming R."/>
            <person name="VanBuren R."/>
            <person name="Wai C.M."/>
            <person name="Tang H."/>
            <person name="Schatz M.C."/>
            <person name="Bowers J.E."/>
            <person name="Lyons E."/>
            <person name="Wang M.L."/>
            <person name="Chen J."/>
            <person name="Biggers E."/>
            <person name="Zhang J."/>
            <person name="Huang L."/>
            <person name="Zhang L."/>
            <person name="Miao W."/>
            <person name="Zhang J."/>
            <person name="Ye Z."/>
            <person name="Miao C."/>
            <person name="Lin Z."/>
            <person name="Wang H."/>
            <person name="Zhou H."/>
            <person name="Yim W.C."/>
            <person name="Priest H.D."/>
            <person name="Zheng C."/>
            <person name="Woodhouse M."/>
            <person name="Edger P.P."/>
            <person name="Guyot R."/>
            <person name="Guo H.B."/>
            <person name="Guo H."/>
            <person name="Zheng G."/>
            <person name="Singh R."/>
            <person name="Sharma A."/>
            <person name="Min X."/>
            <person name="Zheng Y."/>
            <person name="Lee H."/>
            <person name="Gurtowski J."/>
            <person name="Sedlazeck F.J."/>
            <person name="Harkess A."/>
            <person name="McKain M.R."/>
            <person name="Liao Z."/>
            <person name="Fang J."/>
            <person name="Liu J."/>
            <person name="Zhang X."/>
            <person name="Zhang Q."/>
            <person name="Hu W."/>
            <person name="Qin Y."/>
            <person name="Wang K."/>
            <person name="Chen L.Y."/>
            <person name="Shirley N."/>
            <person name="Lin Y.R."/>
            <person name="Liu L.Y."/>
            <person name="Hernandez A.G."/>
            <person name="Wright C.L."/>
            <person name="Bulone V."/>
            <person name="Tuskan G.A."/>
            <person name="Heath K."/>
            <person name="Zee F."/>
            <person name="Moore P.H."/>
            <person name="Sunkar R."/>
            <person name="Leebens-Mack J.H."/>
            <person name="Mockler T."/>
            <person name="Bennetzen J.L."/>
            <person name="Freeling M."/>
            <person name="Sankoff D."/>
            <person name="Paterson A.H."/>
            <person name="Zhu X."/>
            <person name="Yang X."/>
            <person name="Smith J.A."/>
            <person name="Cushman J.C."/>
            <person name="Paull R.E."/>
            <person name="Yu Q."/>
        </authorList>
    </citation>
    <scope>NUCLEOTIDE SEQUENCE [LARGE SCALE GENOMIC DNA]</scope>
    <source>
        <strain evidence="14">cv. F153</strain>
    </source>
</reference>
<keyword evidence="14" id="KW-1185">Reference proteome</keyword>
<keyword evidence="7" id="KW-0677">Repeat</keyword>
<dbReference type="PANTHER" id="PTHR10791">
    <property type="entry name" value="RAG1-ACTIVATING PROTEIN 1"/>
    <property type="match status" value="1"/>
</dbReference>
<feature type="transmembrane region" description="Helical" evidence="13">
    <location>
        <begin position="453"/>
        <end position="475"/>
    </location>
</feature>
<evidence type="ECO:0000256" key="10">
    <source>
        <dbReference type="ARBA" id="ARBA00037238"/>
    </source>
</evidence>
<evidence type="ECO:0000256" key="7">
    <source>
        <dbReference type="ARBA" id="ARBA00022737"/>
    </source>
</evidence>
<evidence type="ECO:0000256" key="1">
    <source>
        <dbReference type="ARBA" id="ARBA00004651"/>
    </source>
</evidence>
<reference evidence="15" key="2">
    <citation type="submission" date="2025-08" db="UniProtKB">
        <authorList>
            <consortium name="RefSeq"/>
        </authorList>
    </citation>
    <scope>IDENTIFICATION</scope>
    <source>
        <tissue evidence="15">Leaf</tissue>
    </source>
</reference>
<feature type="compositionally biased region" description="Polar residues" evidence="12">
    <location>
        <begin position="612"/>
        <end position="633"/>
    </location>
</feature>
<evidence type="ECO:0000256" key="8">
    <source>
        <dbReference type="ARBA" id="ARBA00022989"/>
    </source>
</evidence>
<evidence type="ECO:0000256" key="6">
    <source>
        <dbReference type="ARBA" id="ARBA00022692"/>
    </source>
</evidence>
<dbReference type="AlphaFoldDB" id="A0A6P5GBT3"/>
<feature type="transmembrane region" description="Helical" evidence="13">
    <location>
        <begin position="332"/>
        <end position="350"/>
    </location>
</feature>
<feature type="transmembrane region" description="Helical" evidence="13">
    <location>
        <begin position="362"/>
        <end position="382"/>
    </location>
</feature>
<feature type="compositionally biased region" description="Low complexity" evidence="12">
    <location>
        <begin position="540"/>
        <end position="551"/>
    </location>
</feature>
<dbReference type="GeneID" id="109722106"/>
<dbReference type="FunFam" id="1.20.1280.290:FF:000001">
    <property type="entry name" value="Bidirectional sugar transporter SWEET"/>
    <property type="match status" value="1"/>
</dbReference>
<feature type="transmembrane region" description="Helical" evidence="13">
    <location>
        <begin position="70"/>
        <end position="93"/>
    </location>
</feature>
<feature type="compositionally biased region" description="Low complexity" evidence="12">
    <location>
        <begin position="228"/>
        <end position="239"/>
    </location>
</feature>
<protein>
    <submittedName>
        <fullName evidence="15">Uncharacterized protein LOC109722106</fullName>
    </submittedName>
</protein>
<proteinExistence type="inferred from homology"/>
<feature type="transmembrane region" description="Helical" evidence="13">
    <location>
        <begin position="192"/>
        <end position="213"/>
    </location>
</feature>
<dbReference type="GO" id="GO:0005886">
    <property type="term" value="C:plasma membrane"/>
    <property type="evidence" value="ECO:0007669"/>
    <property type="project" value="UniProtKB-SubCell"/>
</dbReference>
<dbReference type="Proteomes" id="UP000515123">
    <property type="component" value="Linkage group 16"/>
</dbReference>
<evidence type="ECO:0000313" key="14">
    <source>
        <dbReference type="Proteomes" id="UP000515123"/>
    </source>
</evidence>
<feature type="transmembrane region" description="Helical" evidence="13">
    <location>
        <begin position="389"/>
        <end position="413"/>
    </location>
</feature>
<evidence type="ECO:0000256" key="11">
    <source>
        <dbReference type="ARBA" id="ARBA00038715"/>
    </source>
</evidence>
<dbReference type="GO" id="GO:0051119">
    <property type="term" value="F:sugar transmembrane transporter activity"/>
    <property type="evidence" value="ECO:0007669"/>
    <property type="project" value="InterPro"/>
</dbReference>
<dbReference type="InterPro" id="IPR047664">
    <property type="entry name" value="SWEET"/>
</dbReference>
<accession>A0A6P5GBT3</accession>
<keyword evidence="9 13" id="KW-0472">Membrane</keyword>
<evidence type="ECO:0000256" key="3">
    <source>
        <dbReference type="ARBA" id="ARBA00022448"/>
    </source>
</evidence>
<feature type="transmembrane region" description="Helical" evidence="13">
    <location>
        <begin position="45"/>
        <end position="64"/>
    </location>
</feature>
<evidence type="ECO:0000256" key="13">
    <source>
        <dbReference type="SAM" id="Phobius"/>
    </source>
</evidence>
<keyword evidence="3" id="KW-0813">Transport</keyword>
<keyword evidence="4" id="KW-1003">Cell membrane</keyword>
<keyword evidence="5" id="KW-0762">Sugar transport</keyword>
<name>A0A6P5GBT3_ANACO</name>
<feature type="transmembrane region" description="Helical" evidence="13">
    <location>
        <begin position="419"/>
        <end position="441"/>
    </location>
</feature>